<dbReference type="Pfam" id="PF00225">
    <property type="entry name" value="Kinesin"/>
    <property type="match status" value="1"/>
</dbReference>
<dbReference type="GO" id="GO:0003777">
    <property type="term" value="F:microtubule motor activity"/>
    <property type="evidence" value="ECO:0007669"/>
    <property type="project" value="InterPro"/>
</dbReference>
<dbReference type="InParanoid" id="A0A2R5GGI7"/>
<feature type="coiled-coil region" evidence="4">
    <location>
        <begin position="1183"/>
        <end position="1263"/>
    </location>
</feature>
<dbReference type="SUPFAM" id="SSF52540">
    <property type="entry name" value="P-loop containing nucleoside triphosphate hydrolases"/>
    <property type="match status" value="1"/>
</dbReference>
<dbReference type="OrthoDB" id="3176171at2759"/>
<feature type="domain" description="Kinesin motor" evidence="6">
    <location>
        <begin position="38"/>
        <end position="489"/>
    </location>
</feature>
<comment type="caution">
    <text evidence="7">The sequence shown here is derived from an EMBL/GenBank/DDBJ whole genome shotgun (WGS) entry which is preliminary data.</text>
</comment>
<gene>
    <name evidence="7" type="ORF">FCC1311_062172</name>
</gene>
<dbReference type="SMART" id="SM00129">
    <property type="entry name" value="KISc"/>
    <property type="match status" value="1"/>
</dbReference>
<dbReference type="InterPro" id="IPR036961">
    <property type="entry name" value="Kinesin_motor_dom_sf"/>
</dbReference>
<feature type="region of interest" description="Disordered" evidence="5">
    <location>
        <begin position="724"/>
        <end position="777"/>
    </location>
</feature>
<feature type="compositionally biased region" description="Basic and acidic residues" evidence="5">
    <location>
        <begin position="581"/>
        <end position="621"/>
    </location>
</feature>
<feature type="region of interest" description="Disordered" evidence="5">
    <location>
        <begin position="200"/>
        <end position="273"/>
    </location>
</feature>
<evidence type="ECO:0000256" key="2">
    <source>
        <dbReference type="ARBA" id="ARBA00022840"/>
    </source>
</evidence>
<comment type="similarity">
    <text evidence="3">Belongs to the TRAFAC class myosin-kinesin ATPase superfamily. Kinesin family.</text>
</comment>
<dbReference type="Gene3D" id="3.40.850.10">
    <property type="entry name" value="Kinesin motor domain"/>
    <property type="match status" value="1"/>
</dbReference>
<feature type="compositionally biased region" description="Polar residues" evidence="5">
    <location>
        <begin position="257"/>
        <end position="266"/>
    </location>
</feature>
<keyword evidence="3" id="KW-0505">Motor protein</keyword>
<dbReference type="Proteomes" id="UP000241890">
    <property type="component" value="Unassembled WGS sequence"/>
</dbReference>
<feature type="region of interest" description="Disordered" evidence="5">
    <location>
        <begin position="795"/>
        <end position="896"/>
    </location>
</feature>
<keyword evidence="1 3" id="KW-0547">Nucleotide-binding</keyword>
<keyword evidence="2 3" id="KW-0067">ATP-binding</keyword>
<feature type="compositionally biased region" description="Low complexity" evidence="5">
    <location>
        <begin position="845"/>
        <end position="854"/>
    </location>
</feature>
<feature type="compositionally biased region" description="Low complexity" evidence="5">
    <location>
        <begin position="200"/>
        <end position="209"/>
    </location>
</feature>
<evidence type="ECO:0000256" key="3">
    <source>
        <dbReference type="PROSITE-ProRule" id="PRU00283"/>
    </source>
</evidence>
<evidence type="ECO:0000256" key="5">
    <source>
        <dbReference type="SAM" id="MobiDB-lite"/>
    </source>
</evidence>
<proteinExistence type="inferred from homology"/>
<reference evidence="7 8" key="1">
    <citation type="submission" date="2017-12" db="EMBL/GenBank/DDBJ databases">
        <title>Sequencing, de novo assembly and annotation of complete genome of a new Thraustochytrid species, strain FCC1311.</title>
        <authorList>
            <person name="Sedici K."/>
            <person name="Godart F."/>
            <person name="Aiese Cigliano R."/>
            <person name="Sanseverino W."/>
            <person name="Barakat M."/>
            <person name="Ortet P."/>
            <person name="Marechal E."/>
            <person name="Cagnac O."/>
            <person name="Amato A."/>
        </authorList>
    </citation>
    <scope>NUCLEOTIDE SEQUENCE [LARGE SCALE GENOMIC DNA]</scope>
</reference>
<dbReference type="PROSITE" id="PS50067">
    <property type="entry name" value="KINESIN_MOTOR_2"/>
    <property type="match status" value="1"/>
</dbReference>
<dbReference type="GO" id="GO:0008017">
    <property type="term" value="F:microtubule binding"/>
    <property type="evidence" value="ECO:0007669"/>
    <property type="project" value="InterPro"/>
</dbReference>
<protein>
    <submittedName>
        <fullName evidence="7">Kinesin-like protein</fullName>
    </submittedName>
</protein>
<dbReference type="PANTHER" id="PTHR47117">
    <property type="entry name" value="STAR-RELATED LIPID TRANSFER PROTEIN 9"/>
    <property type="match status" value="1"/>
</dbReference>
<feature type="binding site" evidence="3">
    <location>
        <begin position="150"/>
        <end position="157"/>
    </location>
    <ligand>
        <name>ATP</name>
        <dbReference type="ChEBI" id="CHEBI:30616"/>
    </ligand>
</feature>
<dbReference type="PRINTS" id="PR00380">
    <property type="entry name" value="KINESINHEAVY"/>
</dbReference>
<feature type="compositionally biased region" description="Basic and acidic residues" evidence="5">
    <location>
        <begin position="733"/>
        <end position="745"/>
    </location>
</feature>
<evidence type="ECO:0000256" key="4">
    <source>
        <dbReference type="SAM" id="Coils"/>
    </source>
</evidence>
<dbReference type="PROSITE" id="PS00411">
    <property type="entry name" value="KINESIN_MOTOR_1"/>
    <property type="match status" value="1"/>
</dbReference>
<organism evidence="7 8">
    <name type="scientific">Hondaea fermentalgiana</name>
    <dbReference type="NCBI Taxonomy" id="2315210"/>
    <lineage>
        <taxon>Eukaryota</taxon>
        <taxon>Sar</taxon>
        <taxon>Stramenopiles</taxon>
        <taxon>Bigyra</taxon>
        <taxon>Labyrinthulomycetes</taxon>
        <taxon>Thraustochytrida</taxon>
        <taxon>Thraustochytriidae</taxon>
        <taxon>Hondaea</taxon>
    </lineage>
</organism>
<feature type="region of interest" description="Disordered" evidence="5">
    <location>
        <begin position="1098"/>
        <end position="1142"/>
    </location>
</feature>
<dbReference type="GO" id="GO:0005524">
    <property type="term" value="F:ATP binding"/>
    <property type="evidence" value="ECO:0007669"/>
    <property type="project" value="UniProtKB-UniRule"/>
</dbReference>
<dbReference type="Gene3D" id="1.10.287.1490">
    <property type="match status" value="1"/>
</dbReference>
<dbReference type="InterPro" id="IPR027417">
    <property type="entry name" value="P-loop_NTPase"/>
</dbReference>
<name>A0A2R5GGI7_9STRA</name>
<dbReference type="InterPro" id="IPR019821">
    <property type="entry name" value="Kinesin_motor_CS"/>
</dbReference>
<evidence type="ECO:0000256" key="1">
    <source>
        <dbReference type="ARBA" id="ARBA00022741"/>
    </source>
</evidence>
<feature type="region of interest" description="Disordered" evidence="5">
    <location>
        <begin position="1010"/>
        <end position="1039"/>
    </location>
</feature>
<keyword evidence="4" id="KW-0175">Coiled coil</keyword>
<evidence type="ECO:0000313" key="8">
    <source>
        <dbReference type="Proteomes" id="UP000241890"/>
    </source>
</evidence>
<accession>A0A2R5GGI7</accession>
<feature type="coiled-coil region" evidence="4">
    <location>
        <begin position="1370"/>
        <end position="1422"/>
    </location>
</feature>
<dbReference type="EMBL" id="BEYU01000069">
    <property type="protein sequence ID" value="GBG29997.1"/>
    <property type="molecule type" value="Genomic_DNA"/>
</dbReference>
<dbReference type="GO" id="GO:0007018">
    <property type="term" value="P:microtubule-based movement"/>
    <property type="evidence" value="ECO:0007669"/>
    <property type="project" value="InterPro"/>
</dbReference>
<evidence type="ECO:0000313" key="7">
    <source>
        <dbReference type="EMBL" id="GBG29997.1"/>
    </source>
</evidence>
<feature type="region of interest" description="Disordered" evidence="5">
    <location>
        <begin position="581"/>
        <end position="622"/>
    </location>
</feature>
<evidence type="ECO:0000259" key="6">
    <source>
        <dbReference type="PROSITE" id="PS50067"/>
    </source>
</evidence>
<keyword evidence="8" id="KW-1185">Reference proteome</keyword>
<feature type="region of interest" description="Disordered" evidence="5">
    <location>
        <begin position="1"/>
        <end position="31"/>
    </location>
</feature>
<feature type="compositionally biased region" description="Basic and acidic residues" evidence="5">
    <location>
        <begin position="1108"/>
        <end position="1119"/>
    </location>
</feature>
<feature type="compositionally biased region" description="Acidic residues" evidence="5">
    <location>
        <begin position="826"/>
        <end position="837"/>
    </location>
</feature>
<feature type="coiled-coil region" evidence="4">
    <location>
        <begin position="497"/>
        <end position="524"/>
    </location>
</feature>
<dbReference type="InterPro" id="IPR001752">
    <property type="entry name" value="Kinesin_motor_dom"/>
</dbReference>
<sequence>MDGMNSLLGSVGSPATPPMSPRLMRRRKSSALEEEMSSIRVAVRVRPFSKREKAAGARRIVEMHGNSTVLTDPTMFLHLEENGGVGIDAEMLDNDDVWRTQFTFDRCFWSFDRENPNSKYATQREVFDTYGPWIIENAAHGFNCSLFAYGQTGSGKTHTMMGNDVDISANGDAGFIPRLCSGIFKEIHARSSAAAAAGSAASASPGASPHPDDVDISSGGKFPPRTRHTRSRNSSYPGFGELSGFGNTTHGHHAGTSADSGGSPNAQGGRKGHSSFHVEASYFEIYNERVFDLLNPNNKMDAAASLRVREHPKTGAYVEDLLTIAVSSYHEIEELLKQGSMARRVAETRMNKESSRSHAVFQLVLRKQRDGSDAKRIEEQSSKLYLVDLAGSERVSASGATGARLKEAANINRSLSALSDVIKALTTPRAADTTGKQFVPYRNSALTWLLKESLGGNAKTVMLATVSPDAVNYHETLSTLKYAERAKKIVNKARVNKESSAALVEVLQQEILQLREQLARYESESNDVLSPCSRTLRANQNDVDRRKLLVRLESQEKLVSSLSTSWEQKRELAQEHFAELESQNEKLQRERAEMEAEMQRLRSEKVARDAEEEKRRIERQQRQKQQIEQQLLKRKQEQNKQQSAQRELEELRARAAVLEEALATAQSERDAASEECASTKRSLARVEKKLAKQTQRLGARNSRLESLYRVILENQPRSDETKLACGEGDEVADGEREAREGHILDVMEEDSLEDQPHREGDSKNTSPTIIDGTESAELLERSLSDAFLDETIQTGSGYSAQAGDRTGSEVIMDNGDNGDDGQYSENDGEEESKDDVDDHGANPPSSHSLSSSSSQVAEGKAREASRTSKSAKKNQKKNTVSASKSARKLAKKNQKDDVVANMEETLRAQLVNARVLEARCIQLESYRSIVEPLEEALGPKKRELASVIERLGEKLQKNQQAVEDFVASKSPEHHPDQRQDDIETKLENKLEKTQTELALATQHLHVKEQESELLRRESTSLREQVEKASSEHRQLQERVEELSREVESKAAAAQKVAYALELKEAAVQELEQELAQFREDAQTSKDLLETLQKEVAEARSACTTSDTQLREAQDAREAAEQAETELTESLQEAEERASESAAALGELRATAAQLREDLAARTKSVDELSTQLTKAHEETAQFKEAHSGQIRDLQDQVRSLEADKSALMTRIDKAQADLEATKSGQSADSREWEARYAEKDSEIEELEEQLRAQQQAFEIERKELNLSVATALSQLSVLQGNFSVLEKSNRSANAARDREVDAYESRIETLSRDKALLEGELRGKVDECDRWRTSEMSAIKTNSRLEMELLSVKDQVAFSQETETKLRDHIASLTKAKQEISQQLHTIEQSSSHEIGALKRSLRELQSETEALRQQLENERIAFDTIFKAQTETLNYSTFRGDSPNDEGQKRMEKLLNMQTKGSMQ</sequence>